<dbReference type="Proteomes" id="UP000239757">
    <property type="component" value="Unassembled WGS sequence"/>
</dbReference>
<dbReference type="AlphaFoldDB" id="A0A2P5XPY2"/>
<reference evidence="1 2" key="1">
    <citation type="submission" date="2015-01" db="EMBL/GenBank/DDBJ databases">
        <title>Genome of allotetraploid Gossypium barbadense reveals genomic plasticity and fiber elongation in cotton evolution.</title>
        <authorList>
            <person name="Chen X."/>
            <person name="Liu X."/>
            <person name="Zhao B."/>
            <person name="Zheng H."/>
            <person name="Hu Y."/>
            <person name="Lu G."/>
            <person name="Yang C."/>
            <person name="Chen J."/>
            <person name="Shan C."/>
            <person name="Zhang L."/>
            <person name="Zhou Y."/>
            <person name="Wang L."/>
            <person name="Guo W."/>
            <person name="Bai Y."/>
            <person name="Ruan J."/>
            <person name="Shangguan X."/>
            <person name="Mao Y."/>
            <person name="Jiang J."/>
            <person name="Zhu Y."/>
            <person name="Lei J."/>
            <person name="Kang H."/>
            <person name="Chen S."/>
            <person name="He X."/>
            <person name="Wang R."/>
            <person name="Wang Y."/>
            <person name="Chen J."/>
            <person name="Wang L."/>
            <person name="Yu S."/>
            <person name="Wang B."/>
            <person name="Wei J."/>
            <person name="Song S."/>
            <person name="Lu X."/>
            <person name="Gao Z."/>
            <person name="Gu W."/>
            <person name="Deng X."/>
            <person name="Ma D."/>
            <person name="Wang S."/>
            <person name="Liang W."/>
            <person name="Fang L."/>
            <person name="Cai C."/>
            <person name="Zhu X."/>
            <person name="Zhou B."/>
            <person name="Zhang Y."/>
            <person name="Chen Z."/>
            <person name="Xu S."/>
            <person name="Zhu R."/>
            <person name="Wang S."/>
            <person name="Zhang T."/>
            <person name="Zhao G."/>
        </authorList>
    </citation>
    <scope>NUCLEOTIDE SEQUENCE [LARGE SCALE GENOMIC DNA]</scope>
    <source>
        <strain evidence="2">cv. Xinhai21</strain>
        <tissue evidence="1">Leaf</tissue>
    </source>
</reference>
<sequence length="85" mass="9129">MLSTAGGGMDRRRFNGLCDFCKIRGHKKENCYRLIGYLADFKFTRKKGPSGSMTTSSSIIESDLVSGSTDSPGVLLAAAPSFTSE</sequence>
<protein>
    <submittedName>
        <fullName evidence="1">Uncharacterized protein</fullName>
    </submittedName>
</protein>
<evidence type="ECO:0000313" key="1">
    <source>
        <dbReference type="EMBL" id="PPS05395.1"/>
    </source>
</evidence>
<dbReference type="OrthoDB" id="1002462at2759"/>
<name>A0A2P5XPY2_GOSBA</name>
<evidence type="ECO:0000313" key="2">
    <source>
        <dbReference type="Proteomes" id="UP000239757"/>
    </source>
</evidence>
<dbReference type="EMBL" id="KZ664467">
    <property type="protein sequence ID" value="PPS05395.1"/>
    <property type="molecule type" value="Genomic_DNA"/>
</dbReference>
<organism evidence="1 2">
    <name type="scientific">Gossypium barbadense</name>
    <name type="common">Sea Island cotton</name>
    <name type="synonym">Hibiscus barbadensis</name>
    <dbReference type="NCBI Taxonomy" id="3634"/>
    <lineage>
        <taxon>Eukaryota</taxon>
        <taxon>Viridiplantae</taxon>
        <taxon>Streptophyta</taxon>
        <taxon>Embryophyta</taxon>
        <taxon>Tracheophyta</taxon>
        <taxon>Spermatophyta</taxon>
        <taxon>Magnoliopsida</taxon>
        <taxon>eudicotyledons</taxon>
        <taxon>Gunneridae</taxon>
        <taxon>Pentapetalae</taxon>
        <taxon>rosids</taxon>
        <taxon>malvids</taxon>
        <taxon>Malvales</taxon>
        <taxon>Malvaceae</taxon>
        <taxon>Malvoideae</taxon>
        <taxon>Gossypium</taxon>
    </lineage>
</organism>
<proteinExistence type="predicted"/>
<accession>A0A2P5XPY2</accession>
<gene>
    <name evidence="1" type="ORF">GOBAR_AA15275</name>
</gene>